<feature type="compositionally biased region" description="Basic and acidic residues" evidence="1">
    <location>
        <begin position="18"/>
        <end position="27"/>
    </location>
</feature>
<sequence length="160" mass="16796">MDEAVADRDDELGVGPGVDRRGGRDAGEVGQVGRPGEVAVRPAPDERVAEHGAHRVGGGDVEVDEEVPAGRRERVVGRRGAERDHQGPGHAEVHRGEVAHGLAAAAARTEVVEDGGAQGVGRRGRRLGGRAGAVARTRAARSAQYTEGLSKPLPERYRWG</sequence>
<accession>A0A562IHI6</accession>
<feature type="compositionally biased region" description="Basic and acidic residues" evidence="1">
    <location>
        <begin position="68"/>
        <end position="95"/>
    </location>
</feature>
<feature type="compositionally biased region" description="Basic and acidic residues" evidence="1">
    <location>
        <begin position="43"/>
        <end position="53"/>
    </location>
</feature>
<protein>
    <submittedName>
        <fullName evidence="2">Uncharacterized protein</fullName>
    </submittedName>
</protein>
<feature type="compositionally biased region" description="Low complexity" evidence="1">
    <location>
        <begin position="132"/>
        <end position="143"/>
    </location>
</feature>
<feature type="region of interest" description="Disordered" evidence="1">
    <location>
        <begin position="114"/>
        <end position="160"/>
    </location>
</feature>
<proteinExistence type="predicted"/>
<comment type="caution">
    <text evidence="2">The sequence shown here is derived from an EMBL/GenBank/DDBJ whole genome shotgun (WGS) entry which is preliminary data.</text>
</comment>
<keyword evidence="3" id="KW-1185">Reference proteome</keyword>
<name>A0A562IHI6_MICOL</name>
<feature type="region of interest" description="Disordered" evidence="1">
    <location>
        <begin position="1"/>
        <end position="95"/>
    </location>
</feature>
<evidence type="ECO:0000313" key="2">
    <source>
        <dbReference type="EMBL" id="TWH70479.1"/>
    </source>
</evidence>
<evidence type="ECO:0000313" key="3">
    <source>
        <dbReference type="Proteomes" id="UP000319825"/>
    </source>
</evidence>
<dbReference type="Proteomes" id="UP000319825">
    <property type="component" value="Unassembled WGS sequence"/>
</dbReference>
<dbReference type="AlphaFoldDB" id="A0A562IHI6"/>
<dbReference type="EMBL" id="VLKE01000001">
    <property type="protein sequence ID" value="TWH70479.1"/>
    <property type="molecule type" value="Genomic_DNA"/>
</dbReference>
<organism evidence="2 3">
    <name type="scientific">Micromonospora olivasterospora</name>
    <dbReference type="NCBI Taxonomy" id="1880"/>
    <lineage>
        <taxon>Bacteria</taxon>
        <taxon>Bacillati</taxon>
        <taxon>Actinomycetota</taxon>
        <taxon>Actinomycetes</taxon>
        <taxon>Micromonosporales</taxon>
        <taxon>Micromonosporaceae</taxon>
        <taxon>Micromonospora</taxon>
    </lineage>
</organism>
<gene>
    <name evidence="2" type="ORF">JD77_05504</name>
</gene>
<evidence type="ECO:0000256" key="1">
    <source>
        <dbReference type="SAM" id="MobiDB-lite"/>
    </source>
</evidence>
<reference evidence="2 3" key="1">
    <citation type="submission" date="2019-07" db="EMBL/GenBank/DDBJ databases">
        <title>R&amp;d 2014.</title>
        <authorList>
            <person name="Klenk H.-P."/>
        </authorList>
    </citation>
    <scope>NUCLEOTIDE SEQUENCE [LARGE SCALE GENOMIC DNA]</scope>
    <source>
        <strain evidence="2 3">DSM 43868</strain>
    </source>
</reference>
<feature type="compositionally biased region" description="Acidic residues" evidence="1">
    <location>
        <begin position="1"/>
        <end position="12"/>
    </location>
</feature>